<proteinExistence type="predicted"/>
<feature type="compositionally biased region" description="Polar residues" evidence="1">
    <location>
        <begin position="99"/>
        <end position="115"/>
    </location>
</feature>
<accession>A0A444RM03</accession>
<dbReference type="AlphaFoldDB" id="A0A444RM03"/>
<sequence>MSNPRDPSRLRQGLNPLLTTSLGGYHQSAAPLSAVSLSSTSHLQSAQPTPTTGSAIQPYNPQEWIASPAAGPERTHQFPETQSVSPPPPPPYSPPWNQRPVSSVFESSPAANTSAARVPPSNVHRPSPEPVANTSFPPPPGANGRGAGATANGFWFFTGTSWCTSGGVHKRHRDSDISQVSINIADKMGARHATSASTTRSTASFIQITERTKYQQDE</sequence>
<feature type="compositionally biased region" description="Low complexity" evidence="1">
    <location>
        <begin position="27"/>
        <end position="47"/>
    </location>
</feature>
<evidence type="ECO:0000313" key="3">
    <source>
        <dbReference type="Proteomes" id="UP000288725"/>
    </source>
</evidence>
<organism evidence="2 3">
    <name type="scientific">Verticillium dahliae</name>
    <name type="common">Verticillium wilt</name>
    <dbReference type="NCBI Taxonomy" id="27337"/>
    <lineage>
        <taxon>Eukaryota</taxon>
        <taxon>Fungi</taxon>
        <taxon>Dikarya</taxon>
        <taxon>Ascomycota</taxon>
        <taxon>Pezizomycotina</taxon>
        <taxon>Sordariomycetes</taxon>
        <taxon>Hypocreomycetidae</taxon>
        <taxon>Glomerellales</taxon>
        <taxon>Plectosphaerellaceae</taxon>
        <taxon>Verticillium</taxon>
    </lineage>
</organism>
<reference evidence="2 3" key="1">
    <citation type="submission" date="2018-12" db="EMBL/GenBank/DDBJ databases">
        <title>Genome of Verticillium dahliae isolate Getta Getta.</title>
        <authorList>
            <person name="Gardiner D.M."/>
        </authorList>
    </citation>
    <scope>NUCLEOTIDE SEQUENCE [LARGE SCALE GENOMIC DNA]</scope>
    <source>
        <strain evidence="2 3">Getta Getta</strain>
    </source>
</reference>
<evidence type="ECO:0000313" key="2">
    <source>
        <dbReference type="EMBL" id="RXG42138.1"/>
    </source>
</evidence>
<feature type="compositionally biased region" description="Polar residues" evidence="1">
    <location>
        <begin position="48"/>
        <end position="60"/>
    </location>
</feature>
<name>A0A444RM03_VERDA</name>
<dbReference type="Proteomes" id="UP000288725">
    <property type="component" value="Chromosome 1"/>
</dbReference>
<feature type="region of interest" description="Disordered" evidence="1">
    <location>
        <begin position="1"/>
        <end position="147"/>
    </location>
</feature>
<feature type="compositionally biased region" description="Pro residues" evidence="1">
    <location>
        <begin position="85"/>
        <end position="94"/>
    </location>
</feature>
<comment type="caution">
    <text evidence="2">The sequence shown here is derived from an EMBL/GenBank/DDBJ whole genome shotgun (WGS) entry which is preliminary data.</text>
</comment>
<dbReference type="EMBL" id="RSDZ01000154">
    <property type="protein sequence ID" value="RXG42138.1"/>
    <property type="molecule type" value="Genomic_DNA"/>
</dbReference>
<evidence type="ECO:0000256" key="1">
    <source>
        <dbReference type="SAM" id="MobiDB-lite"/>
    </source>
</evidence>
<gene>
    <name evidence="2" type="ORF">VDGE_30703</name>
</gene>
<protein>
    <submittedName>
        <fullName evidence="2">Uncharacterized protein</fullName>
    </submittedName>
</protein>